<keyword evidence="3 6" id="KW-0812">Transmembrane</keyword>
<evidence type="ECO:0000256" key="4">
    <source>
        <dbReference type="ARBA" id="ARBA00022989"/>
    </source>
</evidence>
<evidence type="ECO:0000256" key="2">
    <source>
        <dbReference type="ARBA" id="ARBA00009399"/>
    </source>
</evidence>
<evidence type="ECO:0000256" key="5">
    <source>
        <dbReference type="ARBA" id="ARBA00023136"/>
    </source>
</evidence>
<dbReference type="EMBL" id="AZGA01000005">
    <property type="protein sequence ID" value="KRM36254.1"/>
    <property type="molecule type" value="Genomic_DNA"/>
</dbReference>
<organism evidence="8 9">
    <name type="scientific">Agrilactobacillus composti DSM 18527 = JCM 14202</name>
    <dbReference type="NCBI Taxonomy" id="1423734"/>
    <lineage>
        <taxon>Bacteria</taxon>
        <taxon>Bacillati</taxon>
        <taxon>Bacillota</taxon>
        <taxon>Bacilli</taxon>
        <taxon>Lactobacillales</taxon>
        <taxon>Lactobacillaceae</taxon>
        <taxon>Agrilactobacillus</taxon>
    </lineage>
</organism>
<keyword evidence="4 6" id="KW-1133">Transmembrane helix</keyword>
<reference evidence="8 9" key="1">
    <citation type="journal article" date="2015" name="Genome Announc.">
        <title>Expanding the biotechnology potential of lactobacilli through comparative genomics of 213 strains and associated genera.</title>
        <authorList>
            <person name="Sun Z."/>
            <person name="Harris H.M."/>
            <person name="McCann A."/>
            <person name="Guo C."/>
            <person name="Argimon S."/>
            <person name="Zhang W."/>
            <person name="Yang X."/>
            <person name="Jeffery I.B."/>
            <person name="Cooney J.C."/>
            <person name="Kagawa T.F."/>
            <person name="Liu W."/>
            <person name="Song Y."/>
            <person name="Salvetti E."/>
            <person name="Wrobel A."/>
            <person name="Rasinkangas P."/>
            <person name="Parkhill J."/>
            <person name="Rea M.C."/>
            <person name="O'Sullivan O."/>
            <person name="Ritari J."/>
            <person name="Douillard F.P."/>
            <person name="Paul Ross R."/>
            <person name="Yang R."/>
            <person name="Briner A.E."/>
            <person name="Felis G.E."/>
            <person name="de Vos W.M."/>
            <person name="Barrangou R."/>
            <person name="Klaenhammer T.R."/>
            <person name="Caufield P.W."/>
            <person name="Cui Y."/>
            <person name="Zhang H."/>
            <person name="O'Toole P.W."/>
        </authorList>
    </citation>
    <scope>NUCLEOTIDE SEQUENCE [LARGE SCALE GENOMIC DNA]</scope>
    <source>
        <strain evidence="8 9">DSM 18527</strain>
    </source>
</reference>
<evidence type="ECO:0000256" key="1">
    <source>
        <dbReference type="ARBA" id="ARBA00004141"/>
    </source>
</evidence>
<feature type="transmembrane region" description="Helical" evidence="6">
    <location>
        <begin position="12"/>
        <end position="32"/>
    </location>
</feature>
<proteinExistence type="inferred from homology"/>
<evidence type="ECO:0000313" key="9">
    <source>
        <dbReference type="Proteomes" id="UP000051236"/>
    </source>
</evidence>
<keyword evidence="5 6" id="KW-0472">Membrane</keyword>
<dbReference type="PATRIC" id="fig|1423734.3.peg.3057"/>
<dbReference type="AlphaFoldDB" id="X0QN28"/>
<dbReference type="GO" id="GO:0000271">
    <property type="term" value="P:polysaccharide biosynthetic process"/>
    <property type="evidence" value="ECO:0007669"/>
    <property type="project" value="InterPro"/>
</dbReference>
<feature type="domain" description="GtrA/DPMS transmembrane" evidence="7">
    <location>
        <begin position="14"/>
        <end position="129"/>
    </location>
</feature>
<comment type="similarity">
    <text evidence="2">Belongs to the GtrA family.</text>
</comment>
<protein>
    <recommendedName>
        <fullName evidence="7">GtrA/DPMS transmembrane domain-containing protein</fullName>
    </recommendedName>
</protein>
<dbReference type="Pfam" id="PF04138">
    <property type="entry name" value="GtrA_DPMS_TM"/>
    <property type="match status" value="1"/>
</dbReference>
<comment type="subcellular location">
    <subcellularLocation>
        <location evidence="1">Membrane</location>
        <topology evidence="1">Multi-pass membrane protein</topology>
    </subcellularLocation>
</comment>
<dbReference type="RefSeq" id="WP_035452868.1">
    <property type="nucleotide sequence ID" value="NZ_AZGA01000005.1"/>
</dbReference>
<feature type="transmembrane region" description="Helical" evidence="6">
    <location>
        <begin position="78"/>
        <end position="100"/>
    </location>
</feature>
<evidence type="ECO:0000256" key="6">
    <source>
        <dbReference type="SAM" id="Phobius"/>
    </source>
</evidence>
<dbReference type="GO" id="GO:0005886">
    <property type="term" value="C:plasma membrane"/>
    <property type="evidence" value="ECO:0007669"/>
    <property type="project" value="TreeGrafter"/>
</dbReference>
<gene>
    <name evidence="8" type="ORF">FC83_GL003005</name>
</gene>
<evidence type="ECO:0000256" key="3">
    <source>
        <dbReference type="ARBA" id="ARBA00022692"/>
    </source>
</evidence>
<name>X0QN28_9LACO</name>
<keyword evidence="9" id="KW-1185">Reference proteome</keyword>
<feature type="transmembrane region" description="Helical" evidence="6">
    <location>
        <begin position="38"/>
        <end position="57"/>
    </location>
</feature>
<dbReference type="InterPro" id="IPR051401">
    <property type="entry name" value="GtrA_CellWall_Glycosyl"/>
</dbReference>
<dbReference type="eggNOG" id="COG2246">
    <property type="taxonomic scope" value="Bacteria"/>
</dbReference>
<evidence type="ECO:0000313" key="8">
    <source>
        <dbReference type="EMBL" id="KRM36254.1"/>
    </source>
</evidence>
<dbReference type="OrthoDB" id="361483at2"/>
<feature type="transmembrane region" description="Helical" evidence="6">
    <location>
        <begin position="112"/>
        <end position="130"/>
    </location>
</feature>
<accession>X0QN28</accession>
<dbReference type="PANTHER" id="PTHR38459:SF5">
    <property type="entry name" value="CELL WALL TEICHOIC ACID GLYCOSYLATION PROTEIN GTCA"/>
    <property type="match status" value="1"/>
</dbReference>
<dbReference type="InterPro" id="IPR007267">
    <property type="entry name" value="GtrA_DPMS_TM"/>
</dbReference>
<sequence>MLGLIHKYKQLIAYGIFGVLTTVVNIVAYQLFAKYLGINPLVANVIAWFLSVLFAFFTNKTYVFGSKYTTKNAFFKELWAFFGARVASFGIDELCVLIGITWLGLPGLPVKIVDNIIVIVINYVLSKIIFKSDPLAGKKDVQEDKNV</sequence>
<evidence type="ECO:0000259" key="7">
    <source>
        <dbReference type="Pfam" id="PF04138"/>
    </source>
</evidence>
<dbReference type="STRING" id="1423734.FC83_GL003005"/>
<dbReference type="Proteomes" id="UP000051236">
    <property type="component" value="Unassembled WGS sequence"/>
</dbReference>
<comment type="caution">
    <text evidence="8">The sequence shown here is derived from an EMBL/GenBank/DDBJ whole genome shotgun (WGS) entry which is preliminary data.</text>
</comment>
<dbReference type="PANTHER" id="PTHR38459">
    <property type="entry name" value="PROPHAGE BACTOPRENOL-LINKED GLUCOSE TRANSLOCASE HOMOLOG"/>
    <property type="match status" value="1"/>
</dbReference>